<accession>A0A0D7AXV8</accession>
<sequence>MSVGYQRAVASPRQMSYQHEWTHIHGEVKHGYAACVCVFIYAALYLLYRALQMYRFFFWCISSRDRGAGALFISLSWPAVSRIHLIQSLSTLSLKHVFLDNSQYLQHFILIDRSSPLYRYTVYLKPHR</sequence>
<keyword evidence="1" id="KW-0472">Membrane</keyword>
<gene>
    <name evidence="2" type="ORF">CYLTODRAFT_149862</name>
</gene>
<proteinExistence type="predicted"/>
<keyword evidence="3" id="KW-1185">Reference proteome</keyword>
<reference evidence="2 3" key="1">
    <citation type="journal article" date="2015" name="Fungal Genet. Biol.">
        <title>Evolution of novel wood decay mechanisms in Agaricales revealed by the genome sequences of Fistulina hepatica and Cylindrobasidium torrendii.</title>
        <authorList>
            <person name="Floudas D."/>
            <person name="Held B.W."/>
            <person name="Riley R."/>
            <person name="Nagy L.G."/>
            <person name="Koehler G."/>
            <person name="Ransdell A.S."/>
            <person name="Younus H."/>
            <person name="Chow J."/>
            <person name="Chiniquy J."/>
            <person name="Lipzen A."/>
            <person name="Tritt A."/>
            <person name="Sun H."/>
            <person name="Haridas S."/>
            <person name="LaButti K."/>
            <person name="Ohm R.A."/>
            <person name="Kues U."/>
            <person name="Blanchette R.A."/>
            <person name="Grigoriev I.V."/>
            <person name="Minto R.E."/>
            <person name="Hibbett D.S."/>
        </authorList>
    </citation>
    <scope>NUCLEOTIDE SEQUENCE [LARGE SCALE GENOMIC DNA]</scope>
    <source>
        <strain evidence="2 3">FP15055 ss-10</strain>
    </source>
</reference>
<dbReference type="AlphaFoldDB" id="A0A0D7AXV8"/>
<evidence type="ECO:0000256" key="1">
    <source>
        <dbReference type="SAM" id="Phobius"/>
    </source>
</evidence>
<protein>
    <submittedName>
        <fullName evidence="2">Uncharacterized protein</fullName>
    </submittedName>
</protein>
<dbReference type="Proteomes" id="UP000054007">
    <property type="component" value="Unassembled WGS sequence"/>
</dbReference>
<name>A0A0D7AXV8_9AGAR</name>
<keyword evidence="1" id="KW-1133">Transmembrane helix</keyword>
<organism evidence="2 3">
    <name type="scientific">Cylindrobasidium torrendii FP15055 ss-10</name>
    <dbReference type="NCBI Taxonomy" id="1314674"/>
    <lineage>
        <taxon>Eukaryota</taxon>
        <taxon>Fungi</taxon>
        <taxon>Dikarya</taxon>
        <taxon>Basidiomycota</taxon>
        <taxon>Agaricomycotina</taxon>
        <taxon>Agaricomycetes</taxon>
        <taxon>Agaricomycetidae</taxon>
        <taxon>Agaricales</taxon>
        <taxon>Marasmiineae</taxon>
        <taxon>Physalacriaceae</taxon>
        <taxon>Cylindrobasidium</taxon>
    </lineage>
</organism>
<feature type="transmembrane region" description="Helical" evidence="1">
    <location>
        <begin position="30"/>
        <end position="48"/>
    </location>
</feature>
<keyword evidence="1" id="KW-0812">Transmembrane</keyword>
<evidence type="ECO:0000313" key="2">
    <source>
        <dbReference type="EMBL" id="KIY63077.1"/>
    </source>
</evidence>
<dbReference type="EMBL" id="KN880723">
    <property type="protein sequence ID" value="KIY63077.1"/>
    <property type="molecule type" value="Genomic_DNA"/>
</dbReference>
<evidence type="ECO:0000313" key="3">
    <source>
        <dbReference type="Proteomes" id="UP000054007"/>
    </source>
</evidence>